<evidence type="ECO:0000313" key="4">
    <source>
        <dbReference type="Proteomes" id="UP000655759"/>
    </source>
</evidence>
<evidence type="ECO:0000259" key="2">
    <source>
        <dbReference type="Pfam" id="PF17955"/>
    </source>
</evidence>
<proteinExistence type="predicted"/>
<feature type="domain" description="Cas6b C-terminal" evidence="1">
    <location>
        <begin position="105"/>
        <end position="215"/>
    </location>
</feature>
<protein>
    <recommendedName>
        <fullName evidence="5">DNA repair protein</fullName>
    </recommendedName>
</protein>
<dbReference type="InterPro" id="IPR020209">
    <property type="entry name" value="Cas6b_C"/>
</dbReference>
<name>A0A812F687_9ARCH</name>
<evidence type="ECO:0008006" key="5">
    <source>
        <dbReference type="Google" id="ProtNLM"/>
    </source>
</evidence>
<dbReference type="EMBL" id="CAJNAQ010000005">
    <property type="protein sequence ID" value="CAE6493542.1"/>
    <property type="molecule type" value="Genomic_DNA"/>
</dbReference>
<dbReference type="RefSeq" id="WP_205099032.1">
    <property type="nucleotide sequence ID" value="NZ_CAJNAQ010000005.1"/>
</dbReference>
<dbReference type="Pfam" id="PF17262">
    <property type="entry name" value="Cas6b_C"/>
    <property type="match status" value="1"/>
</dbReference>
<gene>
    <name evidence="3" type="ORF">NUZ5A_50175</name>
</gene>
<evidence type="ECO:0000259" key="1">
    <source>
        <dbReference type="Pfam" id="PF17262"/>
    </source>
</evidence>
<dbReference type="Pfam" id="PF17955">
    <property type="entry name" value="Cas6b_N"/>
    <property type="match status" value="1"/>
</dbReference>
<reference evidence="3" key="1">
    <citation type="submission" date="2021-02" db="EMBL/GenBank/DDBJ databases">
        <authorList>
            <person name="Han P."/>
        </authorList>
    </citation>
    <scope>NUCLEOTIDE SEQUENCE</scope>
    <source>
        <strain evidence="3">Candidatus Nitrosotenuis uzonensis 5A</strain>
    </source>
</reference>
<dbReference type="Proteomes" id="UP000655759">
    <property type="component" value="Unassembled WGS sequence"/>
</dbReference>
<organism evidence="3 4">
    <name type="scientific">Candidatus Nitrosotenuis uzonensis</name>
    <dbReference type="NCBI Taxonomy" id="1407055"/>
    <lineage>
        <taxon>Archaea</taxon>
        <taxon>Nitrososphaerota</taxon>
        <taxon>Candidatus Nitrosotenuis</taxon>
    </lineage>
</organism>
<dbReference type="AlphaFoldDB" id="A0A812F687"/>
<comment type="caution">
    <text evidence="3">The sequence shown here is derived from an EMBL/GenBank/DDBJ whole genome shotgun (WGS) entry which is preliminary data.</text>
</comment>
<accession>A0A812F687</accession>
<sequence length="219" mass="24811">MADKVIDICTATFDFDSDERISPAKFRGFMAHLFSNIAEFHHHSDNSYHYPLIQYKRVQSKIAIVGIGKYADIVAFNMADVDHITTETQKIPIKNIQIKNSVYSIAEKLSTYGFSSPWIALNETNYVKYKQAGKSDKKKLLEKILIGNILSMFKGLSIFVPQKIEVNILQHYSKPITVHDNKFVGFKLEFTCNVVLPEFIGLGKSVSKGFGVIKKKNDP</sequence>
<dbReference type="InterPro" id="IPR041528">
    <property type="entry name" value="Cas6b_N"/>
</dbReference>
<evidence type="ECO:0000313" key="3">
    <source>
        <dbReference type="EMBL" id="CAE6493542.1"/>
    </source>
</evidence>
<feature type="domain" description="Cas6b N-terminal" evidence="2">
    <location>
        <begin position="8"/>
        <end position="100"/>
    </location>
</feature>